<feature type="region of interest" description="Disordered" evidence="1">
    <location>
        <begin position="197"/>
        <end position="265"/>
    </location>
</feature>
<feature type="compositionally biased region" description="Basic and acidic residues" evidence="1">
    <location>
        <begin position="698"/>
        <end position="714"/>
    </location>
</feature>
<dbReference type="EMBL" id="JAHDYR010000066">
    <property type="protein sequence ID" value="KAG9390089.1"/>
    <property type="molecule type" value="Genomic_DNA"/>
</dbReference>
<evidence type="ECO:0000313" key="3">
    <source>
        <dbReference type="Proteomes" id="UP000717585"/>
    </source>
</evidence>
<sequence length="850" mass="92203">MPTNSNGHGSHIGGTLGTNYAKLLDARFASGPIEVVDLITGCRASIRSLSELDMREYRTDDGIEIERVTKYQALIDGIHFVDIPREAPSKPKKVASQGHERVTSGFVAIELDYDASTDSDESFTTPPTSLRGSPVDMKPMFDATSGEPYHSPPRNHKKRWANNSQSLNTICGNDSDFAFLDAPQTANGLELVALDEESDDNLPRAERPIPTPRTREREATVPTQETPLKHGYDASPTRSTERRPKRTPMLFDSPLLPSTGPTPKAMRRSTAVAFGRTFDPTESPYTPPMGSRGDLKPPGLDQSGIATAKLDPASYSNSPVVAAGRPVSPLTPEEQYSATERTATPGMAAGADVSRTMLAGALQRHRQVLNGATPSRIKPRVPLSSATPKTRGRGFGSVSVAGGGVGRPSDVASVVSTRSVRVPARSRFDERARVDHYRSPQPVRGEYGLTTSLYTGPDVDNPRRQYAKPWLAKPKTTPLKKEPRRPKTSAARPQPRATTAYHTPVTRPRTASTVSGLKTPSSMAEVKQRARAVSHSKHNTSTPTGPAVNPAVARRIQHARSMTAELTEMPEPEHDPRPPSSLSGMVDEGRGSVLTARNLHRLNGSDGMHDWSSTESETELVTFDSRLEPVPETESDEDVSNGDIMASSGKLTTPRAAQPDVDEVDPQQVDVSPIRTPVQQTPKAKSPPAEPSPAPTSPREHHAPARSQPDLRPDHTIIMDSLARGRTVFKRQPDTLFKKRQYKKRGLILTDAGLAWAEEKGKPKSIAYMDVLRVLLGRPACDLQGVSSDVITKVTGDRADFDCVLSLVGRKRDLDLIIPNQMIDVGGFEMTIGRALALLVSKKAGVVIAQ</sequence>
<feature type="region of interest" description="Disordered" evidence="1">
    <location>
        <begin position="454"/>
        <end position="525"/>
    </location>
</feature>
<feature type="compositionally biased region" description="Polar residues" evidence="1">
    <location>
        <begin position="509"/>
        <end position="522"/>
    </location>
</feature>
<evidence type="ECO:0000313" key="2">
    <source>
        <dbReference type="EMBL" id="KAG9390089.1"/>
    </source>
</evidence>
<dbReference type="Proteomes" id="UP000717585">
    <property type="component" value="Unassembled WGS sequence"/>
</dbReference>
<feature type="region of interest" description="Disordered" evidence="1">
    <location>
        <begin position="375"/>
        <end position="401"/>
    </location>
</feature>
<gene>
    <name evidence="2" type="ORF">J8273_8126</name>
</gene>
<organism evidence="2 3">
    <name type="scientific">Carpediemonas membranifera</name>
    <dbReference type="NCBI Taxonomy" id="201153"/>
    <lineage>
        <taxon>Eukaryota</taxon>
        <taxon>Metamonada</taxon>
        <taxon>Carpediemonas-like organisms</taxon>
        <taxon>Carpediemonas</taxon>
    </lineage>
</organism>
<feature type="compositionally biased region" description="Acidic residues" evidence="1">
    <location>
        <begin position="631"/>
        <end position="640"/>
    </location>
</feature>
<protein>
    <submittedName>
        <fullName evidence="2">Uncharacterized protein</fullName>
    </submittedName>
</protein>
<name>A0A8J6B054_9EUKA</name>
<feature type="region of interest" description="Disordered" evidence="1">
    <location>
        <begin position="566"/>
        <end position="587"/>
    </location>
</feature>
<reference evidence="2" key="1">
    <citation type="submission" date="2021-05" db="EMBL/GenBank/DDBJ databases">
        <title>A free-living protist that lacks canonical eukaryotic 1 DNA replication and segregation systems.</title>
        <authorList>
            <person name="Salas-Leiva D.E."/>
            <person name="Tromer E.C."/>
            <person name="Curtis B.A."/>
            <person name="Jerlstrom-Hultqvist J."/>
            <person name="Kolisko M."/>
            <person name="Yi Z."/>
            <person name="Salas-Leiva J.S."/>
            <person name="Gallot-Lavallee L."/>
            <person name="Kops G.J.P.L."/>
            <person name="Archibald J.M."/>
            <person name="Simpson A.G.B."/>
            <person name="Roger A.J."/>
        </authorList>
    </citation>
    <scope>NUCLEOTIDE SEQUENCE</scope>
    <source>
        <strain evidence="2">BICM</strain>
    </source>
</reference>
<comment type="caution">
    <text evidence="2">The sequence shown here is derived from an EMBL/GenBank/DDBJ whole genome shotgun (WGS) entry which is preliminary data.</text>
</comment>
<feature type="region of interest" description="Disordered" evidence="1">
    <location>
        <begin position="602"/>
        <end position="714"/>
    </location>
</feature>
<feature type="compositionally biased region" description="Polar residues" evidence="1">
    <location>
        <begin position="122"/>
        <end position="131"/>
    </location>
</feature>
<evidence type="ECO:0000256" key="1">
    <source>
        <dbReference type="SAM" id="MobiDB-lite"/>
    </source>
</evidence>
<feature type="compositionally biased region" description="Basic and acidic residues" evidence="1">
    <location>
        <begin position="201"/>
        <end position="219"/>
    </location>
</feature>
<dbReference type="AlphaFoldDB" id="A0A8J6B054"/>
<feature type="region of interest" description="Disordered" evidence="1">
    <location>
        <begin position="117"/>
        <end position="136"/>
    </location>
</feature>
<keyword evidence="3" id="KW-1185">Reference proteome</keyword>
<accession>A0A8J6B054</accession>
<proteinExistence type="predicted"/>